<dbReference type="EMBL" id="CYGX02000164">
    <property type="protein sequence ID" value="SIT49646.1"/>
    <property type="molecule type" value="Genomic_DNA"/>
</dbReference>
<dbReference type="AlphaFoldDB" id="A0A1N7SQQ4"/>
<keyword evidence="2" id="KW-1185">Reference proteome</keyword>
<evidence type="ECO:0000313" key="2">
    <source>
        <dbReference type="Proteomes" id="UP000187012"/>
    </source>
</evidence>
<proteinExistence type="predicted"/>
<accession>A0A1N7SQQ4</accession>
<organism evidence="1 2">
    <name type="scientific">Paraburkholderia ribeironis</name>
    <dbReference type="NCBI Taxonomy" id="1247936"/>
    <lineage>
        <taxon>Bacteria</taxon>
        <taxon>Pseudomonadati</taxon>
        <taxon>Pseudomonadota</taxon>
        <taxon>Betaproteobacteria</taxon>
        <taxon>Burkholderiales</taxon>
        <taxon>Burkholderiaceae</taxon>
        <taxon>Paraburkholderia</taxon>
    </lineage>
</organism>
<dbReference type="RefSeq" id="WP_094783468.1">
    <property type="nucleotide sequence ID" value="NZ_CYGX02000164.1"/>
</dbReference>
<gene>
    <name evidence="1" type="ORF">BN2475_1640003</name>
</gene>
<reference evidence="1 2" key="1">
    <citation type="submission" date="2016-12" db="EMBL/GenBank/DDBJ databases">
        <authorList>
            <person name="Song W.-J."/>
            <person name="Kurnit D.M."/>
        </authorList>
    </citation>
    <scope>NUCLEOTIDE SEQUENCE [LARGE SCALE GENOMIC DNA]</scope>
    <source>
        <strain evidence="1 2">STM7296</strain>
    </source>
</reference>
<sequence>MIEYVSDALLAALFPADSGSEGAVLVTGPIGVDASIEVGGIDFDGTRYLVFFADVMTYAGNDEQFVRETAAAWNQGFVPSPNSRIVKFFRPEANRETMFLPQEWPLPDPAMIWQFSEALGMALIAHVDAFPATAQYFYLPQTGKLDALYNRLARKFERGELGISFRCVTRPASDEGGFYGFERI</sequence>
<name>A0A1N7SQQ4_9BURK</name>
<dbReference type="OrthoDB" id="9178962at2"/>
<dbReference type="Proteomes" id="UP000187012">
    <property type="component" value="Unassembled WGS sequence"/>
</dbReference>
<protein>
    <submittedName>
        <fullName evidence="1">Uncharacterized protein</fullName>
    </submittedName>
</protein>
<dbReference type="STRING" id="1247936.BN2475_1640003"/>
<evidence type="ECO:0000313" key="1">
    <source>
        <dbReference type="EMBL" id="SIT49646.1"/>
    </source>
</evidence>